<feature type="transmembrane region" description="Helical" evidence="1">
    <location>
        <begin position="12"/>
        <end position="33"/>
    </location>
</feature>
<keyword evidence="1" id="KW-1133">Transmembrane helix</keyword>
<gene>
    <name evidence="2" type="ORF">BAZO_21323</name>
</gene>
<keyword evidence="1" id="KW-0812">Transmembrane</keyword>
<dbReference type="RefSeq" id="WP_003333498.1">
    <property type="nucleotide sequence ID" value="NZ_AJLR01000163.1"/>
</dbReference>
<evidence type="ECO:0000313" key="3">
    <source>
        <dbReference type="Proteomes" id="UP000006315"/>
    </source>
</evidence>
<evidence type="ECO:0000313" key="2">
    <source>
        <dbReference type="EMBL" id="EKN62330.1"/>
    </source>
</evidence>
<dbReference type="EMBL" id="AJLR01000163">
    <property type="protein sequence ID" value="EKN62330.1"/>
    <property type="molecule type" value="Genomic_DNA"/>
</dbReference>
<sequence length="93" mass="11204">MTDDLKNKRDNMNAGFFINFVLFFSIGILINLYKDFFGTNNNFFIKLGLNILYGLAILLWLLFLFRWFKYAYLQNRIIYNSCKKLIDKIKKKI</sequence>
<reference evidence="2 3" key="1">
    <citation type="journal article" date="2012" name="Front. Microbiol.">
        <title>Redundancy and modularity in membrane-associated dissimilatory nitrate reduction in Bacillus.</title>
        <authorList>
            <person name="Heylen K."/>
            <person name="Keltjens J."/>
        </authorList>
    </citation>
    <scope>NUCLEOTIDE SEQUENCE [LARGE SCALE GENOMIC DNA]</scope>
    <source>
        <strain evidence="2 3">LMG 9581</strain>
    </source>
</reference>
<keyword evidence="3" id="KW-1185">Reference proteome</keyword>
<dbReference type="GeneID" id="89471250"/>
<dbReference type="Proteomes" id="UP000006315">
    <property type="component" value="Unassembled WGS sequence"/>
</dbReference>
<dbReference type="AlphaFoldDB" id="K6BTQ6"/>
<dbReference type="PATRIC" id="fig|1131731.3.peg.4351"/>
<accession>K6BTQ6</accession>
<name>K6BTQ6_SCHAZ</name>
<proteinExistence type="predicted"/>
<feature type="transmembrane region" description="Helical" evidence="1">
    <location>
        <begin position="45"/>
        <end position="68"/>
    </location>
</feature>
<protein>
    <submittedName>
        <fullName evidence="2">Uncharacterized protein</fullName>
    </submittedName>
</protein>
<comment type="caution">
    <text evidence="2">The sequence shown here is derived from an EMBL/GenBank/DDBJ whole genome shotgun (WGS) entry which is preliminary data.</text>
</comment>
<organism evidence="2 3">
    <name type="scientific">Schinkia azotoformans LMG 9581</name>
    <dbReference type="NCBI Taxonomy" id="1131731"/>
    <lineage>
        <taxon>Bacteria</taxon>
        <taxon>Bacillati</taxon>
        <taxon>Bacillota</taxon>
        <taxon>Bacilli</taxon>
        <taxon>Bacillales</taxon>
        <taxon>Bacillaceae</taxon>
        <taxon>Calidifontibacillus/Schinkia group</taxon>
        <taxon>Schinkia</taxon>
    </lineage>
</organism>
<keyword evidence="1" id="KW-0472">Membrane</keyword>
<evidence type="ECO:0000256" key="1">
    <source>
        <dbReference type="SAM" id="Phobius"/>
    </source>
</evidence>